<evidence type="ECO:0000313" key="2">
    <source>
        <dbReference type="Proteomes" id="UP001064048"/>
    </source>
</evidence>
<name>A0ACC0K427_CHOFU</name>
<sequence length="128" mass="15210">MVIKGSSIPGKKSVLVAYLLWLFGGIFGVHHFYLRRDRHAFVWWTTLGGFGIGWLGEILRIPRYVRDANEDPKYMEELVGRMVRNKKVKDHNLRRAAQERFMDIQQAYEILSNSKHRRHRRNKKDNSE</sequence>
<keyword evidence="2" id="KW-1185">Reference proteome</keyword>
<proteinExistence type="predicted"/>
<comment type="caution">
    <text evidence="1">The sequence shown here is derived from an EMBL/GenBank/DDBJ whole genome shotgun (WGS) entry which is preliminary data.</text>
</comment>
<gene>
    <name evidence="1" type="ORF">MSG28_001164</name>
</gene>
<protein>
    <submittedName>
        <fullName evidence="1">Uncharacterized protein</fullName>
    </submittedName>
</protein>
<organism evidence="1 2">
    <name type="scientific">Choristoneura fumiferana</name>
    <name type="common">Spruce budworm moth</name>
    <name type="synonym">Archips fumiferana</name>
    <dbReference type="NCBI Taxonomy" id="7141"/>
    <lineage>
        <taxon>Eukaryota</taxon>
        <taxon>Metazoa</taxon>
        <taxon>Ecdysozoa</taxon>
        <taxon>Arthropoda</taxon>
        <taxon>Hexapoda</taxon>
        <taxon>Insecta</taxon>
        <taxon>Pterygota</taxon>
        <taxon>Neoptera</taxon>
        <taxon>Endopterygota</taxon>
        <taxon>Lepidoptera</taxon>
        <taxon>Glossata</taxon>
        <taxon>Ditrysia</taxon>
        <taxon>Tortricoidea</taxon>
        <taxon>Tortricidae</taxon>
        <taxon>Tortricinae</taxon>
        <taxon>Choristoneura</taxon>
    </lineage>
</organism>
<evidence type="ECO:0000313" key="1">
    <source>
        <dbReference type="EMBL" id="KAI8431109.1"/>
    </source>
</evidence>
<dbReference type="EMBL" id="CM046131">
    <property type="protein sequence ID" value="KAI8431109.1"/>
    <property type="molecule type" value="Genomic_DNA"/>
</dbReference>
<accession>A0ACC0K427</accession>
<dbReference type="Proteomes" id="UP001064048">
    <property type="component" value="Chromosome Z"/>
</dbReference>
<reference evidence="1 2" key="1">
    <citation type="journal article" date="2022" name="Genome Biol. Evol.">
        <title>The Spruce Budworm Genome: Reconstructing the Evolutionary History of Antifreeze Proteins.</title>
        <authorList>
            <person name="Beliveau C."/>
            <person name="Gagne P."/>
            <person name="Picq S."/>
            <person name="Vernygora O."/>
            <person name="Keeling C.I."/>
            <person name="Pinkney K."/>
            <person name="Doucet D."/>
            <person name="Wen F."/>
            <person name="Johnston J.S."/>
            <person name="Maaroufi H."/>
            <person name="Boyle B."/>
            <person name="Laroche J."/>
            <person name="Dewar K."/>
            <person name="Juretic N."/>
            <person name="Blackburn G."/>
            <person name="Nisole A."/>
            <person name="Brunet B."/>
            <person name="Brandao M."/>
            <person name="Lumley L."/>
            <person name="Duan J."/>
            <person name="Quan G."/>
            <person name="Lucarotti C.J."/>
            <person name="Roe A.D."/>
            <person name="Sperling F.A.H."/>
            <person name="Levesque R.C."/>
            <person name="Cusson M."/>
        </authorList>
    </citation>
    <scope>NUCLEOTIDE SEQUENCE [LARGE SCALE GENOMIC DNA]</scope>
    <source>
        <strain evidence="1">Glfc:IPQL:Cfum</strain>
    </source>
</reference>